<evidence type="ECO:0000313" key="3">
    <source>
        <dbReference type="Proteomes" id="UP000255082"/>
    </source>
</evidence>
<accession>A0A378WR70</accession>
<dbReference type="EMBL" id="UGRU01000001">
    <property type="protein sequence ID" value="SUA42961.1"/>
    <property type="molecule type" value="Genomic_DNA"/>
</dbReference>
<dbReference type="AlphaFoldDB" id="A0A378WR70"/>
<dbReference type="RefSeq" id="WP_084491391.1">
    <property type="nucleotide sequence ID" value="NZ_JAJFOE010000001.1"/>
</dbReference>
<feature type="region of interest" description="Disordered" evidence="1">
    <location>
        <begin position="82"/>
        <end position="119"/>
    </location>
</feature>
<evidence type="ECO:0000256" key="1">
    <source>
        <dbReference type="SAM" id="MobiDB-lite"/>
    </source>
</evidence>
<evidence type="ECO:0000313" key="2">
    <source>
        <dbReference type="EMBL" id="SUA42961.1"/>
    </source>
</evidence>
<sequence length="497" mass="53799">MTIVTWTGLEVTALRTALRDTQVQFADRIGCSLEAVGKWERRGADITLGAKYAECMDTAYIRLDDEQKARFDQLVIRRKSAWRTRHSGADGGPPGDTSAPPVTSDFRSQSGGGVTVADAVPDGRVGVELGIDLHDGGDPTNRREALRVLGISAMSGGVGVAGMVNNAARESAEMMSTIERPPVDPDLLHDAAADLYRLASEYAVDPDVSRTFVRLTVLRDQIAAAIHRTGRVADLRDLYVLFSATCVLLASVSHDLAEPQAAMTQTRAATWFAELAGHRSLLSWVYCTRAMIASWWGRPAQVLRETDRAGAKYGVAGLRSDGLEARAHAQCGNRESALAALHAARSQRERLSGVGELADLGPIFTFSSARQHYYDATTFASLRDWTNTAREAEAVIGCYGPSFDSSWPVTLTLAQTNLARARLHLEGPRAAFDTLLPALKVPVVQSLPQFHVALRAIQRDLAAHPTAGSADSRMMQDAIRSFAVDTTMAKVEDDRLA</sequence>
<protein>
    <recommendedName>
        <fullName evidence="4">HTH cro/C1-type domain-containing protein</fullName>
    </recommendedName>
</protein>
<name>A0A378WR70_9NOCA</name>
<dbReference type="Proteomes" id="UP000255082">
    <property type="component" value="Unassembled WGS sequence"/>
</dbReference>
<dbReference type="InterPro" id="IPR001387">
    <property type="entry name" value="Cro/C1-type_HTH"/>
</dbReference>
<dbReference type="OrthoDB" id="3213425at2"/>
<gene>
    <name evidence="2" type="ORF">NCTC13184_02321</name>
</gene>
<reference evidence="2 3" key="1">
    <citation type="submission" date="2018-06" db="EMBL/GenBank/DDBJ databases">
        <authorList>
            <consortium name="Pathogen Informatics"/>
            <person name="Doyle S."/>
        </authorList>
    </citation>
    <scope>NUCLEOTIDE SEQUENCE [LARGE SCALE GENOMIC DNA]</scope>
    <source>
        <strain evidence="2 3">NCTC13184</strain>
    </source>
</reference>
<evidence type="ECO:0008006" key="4">
    <source>
        <dbReference type="Google" id="ProtNLM"/>
    </source>
</evidence>
<organism evidence="2 3">
    <name type="scientific">Nocardia africana</name>
    <dbReference type="NCBI Taxonomy" id="134964"/>
    <lineage>
        <taxon>Bacteria</taxon>
        <taxon>Bacillati</taxon>
        <taxon>Actinomycetota</taxon>
        <taxon>Actinomycetes</taxon>
        <taxon>Mycobacteriales</taxon>
        <taxon>Nocardiaceae</taxon>
        <taxon>Nocardia</taxon>
    </lineage>
</organism>
<proteinExistence type="predicted"/>
<dbReference type="CDD" id="cd00093">
    <property type="entry name" value="HTH_XRE"/>
    <property type="match status" value="1"/>
</dbReference>